<feature type="domain" description="Cation/H+ exchanger transmembrane" evidence="11">
    <location>
        <begin position="12"/>
        <end position="410"/>
    </location>
</feature>
<feature type="transmembrane region" description="Helical" evidence="10">
    <location>
        <begin position="6"/>
        <end position="21"/>
    </location>
</feature>
<dbReference type="AlphaFoldDB" id="A0A6L9L7C8"/>
<proteinExistence type="inferred from homology"/>
<dbReference type="Pfam" id="PF00999">
    <property type="entry name" value="Na_H_Exchanger"/>
    <property type="match status" value="1"/>
</dbReference>
<comment type="similarity">
    <text evidence="10">Belongs to the monovalent cation:proton antiporter 1 (CPA1) transporter (TC 2.A.36) family.</text>
</comment>
<comment type="caution">
    <text evidence="12">The sequence shown here is derived from an EMBL/GenBank/DDBJ whole genome shotgun (WGS) entry which is preliminary data.</text>
</comment>
<dbReference type="InterPro" id="IPR004705">
    <property type="entry name" value="Cation/H_exchanger_CPA1_bac"/>
</dbReference>
<comment type="subcellular location">
    <subcellularLocation>
        <location evidence="1 10">Cell membrane</location>
        <topology evidence="1 10">Multi-pass membrane protein</topology>
    </subcellularLocation>
</comment>
<dbReference type="PANTHER" id="PTHR10110">
    <property type="entry name" value="SODIUM/HYDROGEN EXCHANGER"/>
    <property type="match status" value="1"/>
</dbReference>
<keyword evidence="13" id="KW-1185">Reference proteome</keyword>
<dbReference type="PANTHER" id="PTHR10110:SF86">
    <property type="entry name" value="SODIUM_HYDROGEN EXCHANGER 7"/>
    <property type="match status" value="1"/>
</dbReference>
<keyword evidence="2 10" id="KW-0813">Transport</keyword>
<keyword evidence="7 10" id="KW-0406">Ion transport</keyword>
<organism evidence="12 13">
    <name type="scientific">Spirosoma terrae</name>
    <dbReference type="NCBI Taxonomy" id="1968276"/>
    <lineage>
        <taxon>Bacteria</taxon>
        <taxon>Pseudomonadati</taxon>
        <taxon>Bacteroidota</taxon>
        <taxon>Cytophagia</taxon>
        <taxon>Cytophagales</taxon>
        <taxon>Cytophagaceae</taxon>
        <taxon>Spirosoma</taxon>
    </lineage>
</organism>
<dbReference type="InterPro" id="IPR006153">
    <property type="entry name" value="Cation/H_exchanger_TM"/>
</dbReference>
<feature type="transmembrane region" description="Helical" evidence="10">
    <location>
        <begin position="385"/>
        <end position="411"/>
    </location>
</feature>
<dbReference type="InterPro" id="IPR018422">
    <property type="entry name" value="Cation/H_exchanger_CPA1"/>
</dbReference>
<evidence type="ECO:0000259" key="11">
    <source>
        <dbReference type="Pfam" id="PF00999"/>
    </source>
</evidence>
<keyword evidence="4 10" id="KW-0812">Transmembrane</keyword>
<feature type="transmembrane region" description="Helical" evidence="10">
    <location>
        <begin position="235"/>
        <end position="254"/>
    </location>
</feature>
<sequence>MENYSIILFVLVVMIGLSAVADKIRLPYPILLVTAGIAVGFIPGMPKIELDPEIVFLLFLPPMLYDAAFNISFNEFRKNINTIYTLAIALVFMTAGGIAVLAYFIIPDMTWPLAFVLGGILSATDAVAAMSITKGLGLSHKTLTILEGESLINDASGLIAYRLSVAAVGGTSFVFWKAGLQFVQLIAGGLLVGFVFSKLLEFILPRIPKNKLVAISFTLLMPFITYLAAEEIHVSGVIAVVLLGLRISWFEPKLFPDGTKAQSRAIWEIIVFILNGLVFVLIGIEFPYVLENIAGQEILPLIGYSFLICIVALAIRMIRVFLQKINLDRAFLKTGDSRLQAAQLDWKNSLIISWSGMRGIVSLATALALPATLADGSAFPQRDTIIFISVVAVLITLVGQGLSLPMLVKWLDVVSAHRRKERQSRS</sequence>
<evidence type="ECO:0000256" key="1">
    <source>
        <dbReference type="ARBA" id="ARBA00004651"/>
    </source>
</evidence>
<name>A0A6L9L7C8_9BACT</name>
<keyword evidence="9 10" id="KW-0739">Sodium transport</keyword>
<evidence type="ECO:0000256" key="8">
    <source>
        <dbReference type="ARBA" id="ARBA00023136"/>
    </source>
</evidence>
<evidence type="ECO:0000256" key="2">
    <source>
        <dbReference type="ARBA" id="ARBA00022448"/>
    </source>
</evidence>
<feature type="transmembrane region" description="Helical" evidence="10">
    <location>
        <begin position="182"/>
        <end position="200"/>
    </location>
</feature>
<evidence type="ECO:0000256" key="4">
    <source>
        <dbReference type="ARBA" id="ARBA00022692"/>
    </source>
</evidence>
<dbReference type="Proteomes" id="UP000474175">
    <property type="component" value="Unassembled WGS sequence"/>
</dbReference>
<gene>
    <name evidence="12" type="ORF">GK108_16660</name>
</gene>
<dbReference type="GO" id="GO:0051453">
    <property type="term" value="P:regulation of intracellular pH"/>
    <property type="evidence" value="ECO:0007669"/>
    <property type="project" value="TreeGrafter"/>
</dbReference>
<keyword evidence="10" id="KW-0050">Antiport</keyword>
<feature type="transmembrane region" description="Helical" evidence="10">
    <location>
        <begin position="212"/>
        <end position="229"/>
    </location>
</feature>
<dbReference type="NCBIfam" id="TIGR00831">
    <property type="entry name" value="a_cpa1"/>
    <property type="match status" value="1"/>
</dbReference>
<dbReference type="GO" id="GO:0005886">
    <property type="term" value="C:plasma membrane"/>
    <property type="evidence" value="ECO:0007669"/>
    <property type="project" value="UniProtKB-SubCell"/>
</dbReference>
<evidence type="ECO:0000256" key="5">
    <source>
        <dbReference type="ARBA" id="ARBA00022989"/>
    </source>
</evidence>
<dbReference type="GO" id="GO:0015385">
    <property type="term" value="F:sodium:proton antiporter activity"/>
    <property type="evidence" value="ECO:0007669"/>
    <property type="project" value="InterPro"/>
</dbReference>
<keyword evidence="5 10" id="KW-1133">Transmembrane helix</keyword>
<feature type="transmembrane region" description="Helical" evidence="10">
    <location>
        <begin position="28"/>
        <end position="48"/>
    </location>
</feature>
<evidence type="ECO:0000313" key="12">
    <source>
        <dbReference type="EMBL" id="NDU96515.1"/>
    </source>
</evidence>
<keyword evidence="6 10" id="KW-0915">Sodium</keyword>
<feature type="transmembrane region" description="Helical" evidence="10">
    <location>
        <begin position="301"/>
        <end position="322"/>
    </location>
</feature>
<evidence type="ECO:0000256" key="9">
    <source>
        <dbReference type="ARBA" id="ARBA00023201"/>
    </source>
</evidence>
<evidence type="ECO:0000256" key="7">
    <source>
        <dbReference type="ARBA" id="ARBA00023065"/>
    </source>
</evidence>
<feature type="transmembrane region" description="Helical" evidence="10">
    <location>
        <begin position="266"/>
        <end position="289"/>
    </location>
</feature>
<accession>A0A6L9L7C8</accession>
<evidence type="ECO:0000256" key="10">
    <source>
        <dbReference type="RuleBase" id="RU366002"/>
    </source>
</evidence>
<keyword evidence="3 10" id="KW-1003">Cell membrane</keyword>
<evidence type="ECO:0000313" key="13">
    <source>
        <dbReference type="Proteomes" id="UP000474175"/>
    </source>
</evidence>
<protein>
    <submittedName>
        <fullName evidence="12">Na+/H+ antiporter</fullName>
    </submittedName>
</protein>
<evidence type="ECO:0000256" key="3">
    <source>
        <dbReference type="ARBA" id="ARBA00022475"/>
    </source>
</evidence>
<evidence type="ECO:0000256" key="6">
    <source>
        <dbReference type="ARBA" id="ARBA00023053"/>
    </source>
</evidence>
<dbReference type="Gene3D" id="6.10.140.1330">
    <property type="match status" value="1"/>
</dbReference>
<feature type="transmembrane region" description="Helical" evidence="10">
    <location>
        <begin position="83"/>
        <end position="106"/>
    </location>
</feature>
<feature type="transmembrane region" description="Helical" evidence="10">
    <location>
        <begin position="350"/>
        <end position="373"/>
    </location>
</feature>
<reference evidence="12 13" key="1">
    <citation type="submission" date="2020-02" db="EMBL/GenBank/DDBJ databases">
        <title>Draft genome sequence of two Spirosoma agri KCTC 52727 and Spirosoma terrae KCTC 52035.</title>
        <authorList>
            <person name="Rojas J."/>
            <person name="Ambika Manirajan B."/>
            <person name="Suarez C."/>
            <person name="Ratering S."/>
            <person name="Schnell S."/>
        </authorList>
    </citation>
    <scope>NUCLEOTIDE SEQUENCE [LARGE SCALE GENOMIC DNA]</scope>
    <source>
        <strain evidence="12 13">KCTC 52035</strain>
    </source>
</reference>
<comment type="function">
    <text evidence="10">Na(+)/H(+) antiporter that extrudes sodium in exchange for external protons.</text>
</comment>
<dbReference type="GO" id="GO:0015386">
    <property type="term" value="F:potassium:proton antiporter activity"/>
    <property type="evidence" value="ECO:0007669"/>
    <property type="project" value="TreeGrafter"/>
</dbReference>
<dbReference type="EMBL" id="JAAFZH010000007">
    <property type="protein sequence ID" value="NDU96515.1"/>
    <property type="molecule type" value="Genomic_DNA"/>
</dbReference>
<dbReference type="RefSeq" id="WP_163950813.1">
    <property type="nucleotide sequence ID" value="NZ_JAAFZH010000007.1"/>
</dbReference>
<keyword evidence="8 10" id="KW-0472">Membrane</keyword>
<feature type="transmembrane region" description="Helical" evidence="10">
    <location>
        <begin position="54"/>
        <end position="71"/>
    </location>
</feature>
<dbReference type="GO" id="GO:0098719">
    <property type="term" value="P:sodium ion import across plasma membrane"/>
    <property type="evidence" value="ECO:0007669"/>
    <property type="project" value="TreeGrafter"/>
</dbReference>